<dbReference type="EMBL" id="CACVKT020005908">
    <property type="protein sequence ID" value="CAC5398509.1"/>
    <property type="molecule type" value="Genomic_DNA"/>
</dbReference>
<reference evidence="1 2" key="1">
    <citation type="submission" date="2020-06" db="EMBL/GenBank/DDBJ databases">
        <authorList>
            <person name="Li R."/>
            <person name="Bekaert M."/>
        </authorList>
    </citation>
    <scope>NUCLEOTIDE SEQUENCE [LARGE SCALE GENOMIC DNA]</scope>
    <source>
        <strain evidence="2">wild</strain>
    </source>
</reference>
<accession>A0A6J8CSW4</accession>
<name>A0A6J8CSW4_MYTCO</name>
<proteinExistence type="predicted"/>
<dbReference type="Proteomes" id="UP000507470">
    <property type="component" value="Unassembled WGS sequence"/>
</dbReference>
<gene>
    <name evidence="1" type="ORF">MCOR_32877</name>
</gene>
<organism evidence="1 2">
    <name type="scientific">Mytilus coruscus</name>
    <name type="common">Sea mussel</name>
    <dbReference type="NCBI Taxonomy" id="42192"/>
    <lineage>
        <taxon>Eukaryota</taxon>
        <taxon>Metazoa</taxon>
        <taxon>Spiralia</taxon>
        <taxon>Lophotrochozoa</taxon>
        <taxon>Mollusca</taxon>
        <taxon>Bivalvia</taxon>
        <taxon>Autobranchia</taxon>
        <taxon>Pteriomorphia</taxon>
        <taxon>Mytilida</taxon>
        <taxon>Mytiloidea</taxon>
        <taxon>Mytilidae</taxon>
        <taxon>Mytilinae</taxon>
        <taxon>Mytilus</taxon>
    </lineage>
</organism>
<evidence type="ECO:0000313" key="2">
    <source>
        <dbReference type="Proteomes" id="UP000507470"/>
    </source>
</evidence>
<protein>
    <submittedName>
        <fullName evidence="1">Uncharacterized protein</fullName>
    </submittedName>
</protein>
<keyword evidence="2" id="KW-1185">Reference proteome</keyword>
<sequence length="208" mass="23214">MEPDLCCSIGTFHSSNCGPYSRYPQDKSIVKLSLCKKDITNHLRFLKLAVEGVGGLATKSPLDLVTEADLLCRRFGLFTTNSSLTVCPFHRYKLGINFRQVKQYTYPDHTGKGKTFRGISSTHSQHILEEYGVLIPVGTGVCYQCYLKLPKQDCIKEENLQSCSQVELSVAESAEENGQFTKLVNSKSSTIQLHYMYVLLNINAVGMS</sequence>
<dbReference type="AlphaFoldDB" id="A0A6J8CSW4"/>
<dbReference type="OrthoDB" id="6152955at2759"/>
<evidence type="ECO:0000313" key="1">
    <source>
        <dbReference type="EMBL" id="CAC5398509.1"/>
    </source>
</evidence>